<evidence type="ECO:0000313" key="6">
    <source>
        <dbReference type="EMBL" id="QKD44334.1"/>
    </source>
</evidence>
<evidence type="ECO:0000256" key="2">
    <source>
        <dbReference type="ARBA" id="ARBA00022692"/>
    </source>
</evidence>
<dbReference type="PANTHER" id="PTHR30249">
    <property type="entry name" value="PUTATIVE SEROTONIN TRANSPORTER"/>
    <property type="match status" value="1"/>
</dbReference>
<accession>A0A858ZUG8</accession>
<dbReference type="OMA" id="AQFVHFM"/>
<feature type="transmembrane region" description="Helical" evidence="5">
    <location>
        <begin position="6"/>
        <end position="28"/>
    </location>
</feature>
<dbReference type="GO" id="GO:0016020">
    <property type="term" value="C:membrane"/>
    <property type="evidence" value="ECO:0007669"/>
    <property type="project" value="UniProtKB-SubCell"/>
</dbReference>
<evidence type="ECO:0000256" key="1">
    <source>
        <dbReference type="ARBA" id="ARBA00004141"/>
    </source>
</evidence>
<feature type="transmembrane region" description="Helical" evidence="5">
    <location>
        <begin position="65"/>
        <end position="83"/>
    </location>
</feature>
<gene>
    <name evidence="6" type="ORF">HF896_12170</name>
</gene>
<dbReference type="InterPro" id="IPR007300">
    <property type="entry name" value="CidB/LrgB"/>
</dbReference>
<evidence type="ECO:0000256" key="5">
    <source>
        <dbReference type="SAM" id="Phobius"/>
    </source>
</evidence>
<dbReference type="AlphaFoldDB" id="A0A858ZUG8"/>
<organism evidence="6 7">
    <name type="scientific">Alicycliphilus denitrificans</name>
    <dbReference type="NCBI Taxonomy" id="179636"/>
    <lineage>
        <taxon>Bacteria</taxon>
        <taxon>Pseudomonadati</taxon>
        <taxon>Pseudomonadota</taxon>
        <taxon>Betaproteobacteria</taxon>
        <taxon>Burkholderiales</taxon>
        <taxon>Comamonadaceae</taxon>
        <taxon>Alicycliphilus</taxon>
    </lineage>
</organism>
<protein>
    <submittedName>
        <fullName evidence="6">LrgB family protein</fullName>
    </submittedName>
</protein>
<comment type="subcellular location">
    <subcellularLocation>
        <location evidence="1">Membrane</location>
        <topology evidence="1">Multi-pass membrane protein</topology>
    </subcellularLocation>
</comment>
<feature type="transmembrane region" description="Helical" evidence="5">
    <location>
        <begin position="92"/>
        <end position="118"/>
    </location>
</feature>
<dbReference type="RefSeq" id="WP_013722146.1">
    <property type="nucleotide sequence ID" value="NZ_CP051298.1"/>
</dbReference>
<evidence type="ECO:0000313" key="7">
    <source>
        <dbReference type="Proteomes" id="UP000500755"/>
    </source>
</evidence>
<dbReference type="EMBL" id="CP051298">
    <property type="protein sequence ID" value="QKD44334.1"/>
    <property type="molecule type" value="Genomic_DNA"/>
</dbReference>
<feature type="transmembrane region" description="Helical" evidence="5">
    <location>
        <begin position="149"/>
        <end position="174"/>
    </location>
</feature>
<keyword evidence="4 5" id="KW-0472">Membrane</keyword>
<dbReference type="Pfam" id="PF04172">
    <property type="entry name" value="LrgB"/>
    <property type="match status" value="1"/>
</dbReference>
<sequence length="231" mass="23272">MIAPSAFAIALAATLLTVAAYAVALWAYQRSGWGLLLPVLTGAATVVALLVAMDVPYGVYREGTGLLSWLAGPATVALAFPLYRQWGRLRGIWWPVMGALLAGSVTAVVSAIGIAWLLDADWPLMMSLAPKSATMPVAMPVAESTGGAASLSAVAVALTGIAAAVLSGGLFGLLGVRSGMVRGFALGAAAHAIGTARAFQIGETAIGFAALAMSLNAIATSLLVPLIVGLL</sequence>
<feature type="transmembrane region" description="Helical" evidence="5">
    <location>
        <begin position="205"/>
        <end position="228"/>
    </location>
</feature>
<evidence type="ECO:0000256" key="3">
    <source>
        <dbReference type="ARBA" id="ARBA00022989"/>
    </source>
</evidence>
<reference evidence="6 7" key="1">
    <citation type="submission" date="2020-05" db="EMBL/GenBank/DDBJ databases">
        <title>Complete genome sequence of Alicycliphilus denitrificans DP3.</title>
        <authorList>
            <person name="Chen X."/>
        </authorList>
    </citation>
    <scope>NUCLEOTIDE SEQUENCE [LARGE SCALE GENOMIC DNA]</scope>
    <source>
        <strain evidence="6 7">DP3</strain>
    </source>
</reference>
<keyword evidence="3 5" id="KW-1133">Transmembrane helix</keyword>
<dbReference type="Proteomes" id="UP000500755">
    <property type="component" value="Chromosome"/>
</dbReference>
<name>A0A858ZUG8_9BURK</name>
<feature type="transmembrane region" description="Helical" evidence="5">
    <location>
        <begin position="35"/>
        <end position="53"/>
    </location>
</feature>
<proteinExistence type="predicted"/>
<dbReference type="PANTHER" id="PTHR30249:SF0">
    <property type="entry name" value="PLASTIDAL GLYCOLATE_GLYCERATE TRANSLOCATOR 1, CHLOROPLASTIC"/>
    <property type="match status" value="1"/>
</dbReference>
<evidence type="ECO:0000256" key="4">
    <source>
        <dbReference type="ARBA" id="ARBA00023136"/>
    </source>
</evidence>
<keyword evidence="2 5" id="KW-0812">Transmembrane</keyword>